<dbReference type="SUPFAM" id="SSF46689">
    <property type="entry name" value="Homeodomain-like"/>
    <property type="match status" value="1"/>
</dbReference>
<dbReference type="PROSITE" id="PS50977">
    <property type="entry name" value="HTH_TETR_2"/>
    <property type="match status" value="1"/>
</dbReference>
<accession>A0A329NZ01</accession>
<dbReference type="InterPro" id="IPR009057">
    <property type="entry name" value="Homeodomain-like_sf"/>
</dbReference>
<proteinExistence type="predicted"/>
<dbReference type="Gene3D" id="1.10.357.10">
    <property type="entry name" value="Tetracycline Repressor, domain 2"/>
    <property type="match status" value="1"/>
</dbReference>
<protein>
    <recommendedName>
        <fullName evidence="3">HTH tetR-type domain-containing protein</fullName>
    </recommendedName>
</protein>
<dbReference type="Proteomes" id="UP000251923">
    <property type="component" value="Unassembled WGS sequence"/>
</dbReference>
<evidence type="ECO:0000313" key="4">
    <source>
        <dbReference type="EMBL" id="RAV76146.1"/>
    </source>
</evidence>
<dbReference type="GO" id="GO:0003677">
    <property type="term" value="F:DNA binding"/>
    <property type="evidence" value="ECO:0007669"/>
    <property type="project" value="UniProtKB-UniRule"/>
</dbReference>
<sequence>MLEVKDDHRVRVARERRDRMHQRLLNAVMTKYGEFPDYGVPPVEDICKAADVSRATFYKHFSSVEEAIDLLGQQLMDEMFNSLEQISANRQEPLLRLTAGIQIFLMRTVTDPMWAAFVSRTGYLSRETDLLKGLVNDIRMAQIEGSIHIRNVDSAMSIVVGSLMEAIRPIHRTGHRSRDYVENLTIMILQSLGVSPEAAPNIVRDRSIYIRGLAPDCLDWWQDPWT</sequence>
<comment type="caution">
    <text evidence="4">The sequence shown here is derived from an EMBL/GenBank/DDBJ whole genome shotgun (WGS) entry which is preliminary data.</text>
</comment>
<dbReference type="Pfam" id="PF00440">
    <property type="entry name" value="TetR_N"/>
    <property type="match status" value="1"/>
</dbReference>
<name>A0A329NZ01_9LACT</name>
<keyword evidence="1 2" id="KW-0238">DNA-binding</keyword>
<dbReference type="PANTHER" id="PTHR43479">
    <property type="entry name" value="ACREF/ENVCD OPERON REPRESSOR-RELATED"/>
    <property type="match status" value="1"/>
</dbReference>
<gene>
    <name evidence="4" type="ORF">DBT54_09945</name>
</gene>
<reference evidence="4 5" key="1">
    <citation type="submission" date="2018-04" db="EMBL/GenBank/DDBJ databases">
        <title>Aerococcus urinae genomes.</title>
        <authorList>
            <person name="Hilt E."/>
            <person name="Gilbert N.M."/>
            <person name="Thomas-White K."/>
            <person name="Putonti C."/>
            <person name="Lewis A.L."/>
            <person name="Visck K.L."/>
            <person name="Wolfe A.J."/>
        </authorList>
    </citation>
    <scope>NUCLEOTIDE SEQUENCE [LARGE SCALE GENOMIC DNA]</scope>
    <source>
        <strain evidence="4 5">UMB7480</strain>
    </source>
</reference>
<organism evidence="4 5">
    <name type="scientific">Aerococcus urinae</name>
    <dbReference type="NCBI Taxonomy" id="1376"/>
    <lineage>
        <taxon>Bacteria</taxon>
        <taxon>Bacillati</taxon>
        <taxon>Bacillota</taxon>
        <taxon>Bacilli</taxon>
        <taxon>Lactobacillales</taxon>
        <taxon>Aerococcaceae</taxon>
        <taxon>Aerococcus</taxon>
    </lineage>
</organism>
<dbReference type="InterPro" id="IPR050624">
    <property type="entry name" value="HTH-type_Tx_Regulator"/>
</dbReference>
<dbReference type="PANTHER" id="PTHR43479:SF11">
    <property type="entry name" value="ACREF_ENVCD OPERON REPRESSOR-RELATED"/>
    <property type="match status" value="1"/>
</dbReference>
<evidence type="ECO:0000259" key="3">
    <source>
        <dbReference type="PROSITE" id="PS50977"/>
    </source>
</evidence>
<dbReference type="EMBL" id="QMHM01000073">
    <property type="protein sequence ID" value="RAV76146.1"/>
    <property type="molecule type" value="Genomic_DNA"/>
</dbReference>
<feature type="domain" description="HTH tetR-type" evidence="3">
    <location>
        <begin position="18"/>
        <end position="79"/>
    </location>
</feature>
<dbReference type="AlphaFoldDB" id="A0A329NZ01"/>
<feature type="DNA-binding region" description="H-T-H motif" evidence="2">
    <location>
        <begin position="42"/>
        <end position="61"/>
    </location>
</feature>
<evidence type="ECO:0000256" key="1">
    <source>
        <dbReference type="ARBA" id="ARBA00023125"/>
    </source>
</evidence>
<dbReference type="InterPro" id="IPR001647">
    <property type="entry name" value="HTH_TetR"/>
</dbReference>
<evidence type="ECO:0000256" key="2">
    <source>
        <dbReference type="PROSITE-ProRule" id="PRU00335"/>
    </source>
</evidence>
<evidence type="ECO:0000313" key="5">
    <source>
        <dbReference type="Proteomes" id="UP000251923"/>
    </source>
</evidence>